<gene>
    <name evidence="1" type="ORF">B0H17DRAFT_1097730</name>
</gene>
<organism evidence="1 2">
    <name type="scientific">Mycena rosella</name>
    <name type="common">Pink bonnet</name>
    <name type="synonym">Agaricus rosellus</name>
    <dbReference type="NCBI Taxonomy" id="1033263"/>
    <lineage>
        <taxon>Eukaryota</taxon>
        <taxon>Fungi</taxon>
        <taxon>Dikarya</taxon>
        <taxon>Basidiomycota</taxon>
        <taxon>Agaricomycotina</taxon>
        <taxon>Agaricomycetes</taxon>
        <taxon>Agaricomycetidae</taxon>
        <taxon>Agaricales</taxon>
        <taxon>Marasmiineae</taxon>
        <taxon>Mycenaceae</taxon>
        <taxon>Mycena</taxon>
    </lineage>
</organism>
<dbReference type="Proteomes" id="UP001221757">
    <property type="component" value="Unassembled WGS sequence"/>
</dbReference>
<evidence type="ECO:0000313" key="1">
    <source>
        <dbReference type="EMBL" id="KAJ7657473.1"/>
    </source>
</evidence>
<dbReference type="EMBL" id="JARKIE010000290">
    <property type="protein sequence ID" value="KAJ7657473.1"/>
    <property type="molecule type" value="Genomic_DNA"/>
</dbReference>
<keyword evidence="2" id="KW-1185">Reference proteome</keyword>
<proteinExistence type="predicted"/>
<evidence type="ECO:0000313" key="2">
    <source>
        <dbReference type="Proteomes" id="UP001221757"/>
    </source>
</evidence>
<protein>
    <submittedName>
        <fullName evidence="1">Uncharacterized protein</fullName>
    </submittedName>
</protein>
<accession>A0AAD7CPY9</accession>
<dbReference type="AlphaFoldDB" id="A0AAD7CPY9"/>
<comment type="caution">
    <text evidence="1">The sequence shown here is derived from an EMBL/GenBank/DDBJ whole genome shotgun (WGS) entry which is preliminary data.</text>
</comment>
<name>A0AAD7CPY9_MYCRO</name>
<reference evidence="1" key="1">
    <citation type="submission" date="2023-03" db="EMBL/GenBank/DDBJ databases">
        <title>Massive genome expansion in bonnet fungi (Mycena s.s.) driven by repeated elements and novel gene families across ecological guilds.</title>
        <authorList>
            <consortium name="Lawrence Berkeley National Laboratory"/>
            <person name="Harder C.B."/>
            <person name="Miyauchi S."/>
            <person name="Viragh M."/>
            <person name="Kuo A."/>
            <person name="Thoen E."/>
            <person name="Andreopoulos B."/>
            <person name="Lu D."/>
            <person name="Skrede I."/>
            <person name="Drula E."/>
            <person name="Henrissat B."/>
            <person name="Morin E."/>
            <person name="Kohler A."/>
            <person name="Barry K."/>
            <person name="LaButti K."/>
            <person name="Morin E."/>
            <person name="Salamov A."/>
            <person name="Lipzen A."/>
            <person name="Mereny Z."/>
            <person name="Hegedus B."/>
            <person name="Baldrian P."/>
            <person name="Stursova M."/>
            <person name="Weitz H."/>
            <person name="Taylor A."/>
            <person name="Grigoriev I.V."/>
            <person name="Nagy L.G."/>
            <person name="Martin F."/>
            <person name="Kauserud H."/>
        </authorList>
    </citation>
    <scope>NUCLEOTIDE SEQUENCE</scope>
    <source>
        <strain evidence="1">CBHHK067</strain>
    </source>
</reference>
<sequence>MPSLRSPCAAKTSQAPHAPPRYMHRLERHCCLYARPLGHHTHRIPPRRRLWSTVKRMAEPRT</sequence>